<reference evidence="1 2" key="1">
    <citation type="submission" date="2018-09" db="EMBL/GenBank/DDBJ databases">
        <authorList>
            <person name="Ulbrich M.C."/>
            <person name="Stoner T.H."/>
            <person name="Garlena R.A."/>
            <person name="Russell D.A."/>
            <person name="Pope W.H."/>
            <person name="Jacobs-Sera D."/>
            <person name="Hatfull G.F."/>
        </authorList>
    </citation>
    <scope>NUCLEOTIDE SEQUENCE [LARGE SCALE GENOMIC DNA]</scope>
</reference>
<accession>A0A3G2KFV1</accession>
<dbReference type="GeneID" id="77932172"/>
<evidence type="ECO:0000313" key="1">
    <source>
        <dbReference type="EMBL" id="AYN57859.1"/>
    </source>
</evidence>
<protein>
    <submittedName>
        <fullName evidence="1">Portal protein</fullName>
    </submittedName>
</protein>
<dbReference type="KEGG" id="vg:77932172"/>
<gene>
    <name evidence="1" type="primary">4</name>
    <name evidence="1" type="ORF">PBI_FAJA_4</name>
</gene>
<dbReference type="Pfam" id="PF05133">
    <property type="entry name" value="SPP1_portal"/>
    <property type="match status" value="1"/>
</dbReference>
<dbReference type="RefSeq" id="YP_010656290.1">
    <property type="nucleotide sequence ID" value="NC_070837.1"/>
</dbReference>
<name>A0A3G2KFV1_9CAUD</name>
<sequence>MAAVTDAIVRLDKQLALAIPGLDNLDRYFEGEQPLKYMAKAMEDEIGDRVHQLIINILRYGAEAYENRLDIEGFRYRGASSSDEELWRMWQANGLDEQSQQGHLDSIALSRTYAIVGAGDDDDPLVTVESPFQVFAERDPRTRKVSAAIKRWEEGEGNDKVQRATLYLPNSTESFVFYKNEWWSTSPADNHELGRVPVVPLVNNPRILRPDGRSEFSDVISVADALNKMATDMMVSGEYHAMPRRWATALTADDFVDKDGQPIGVWSRDAGRLWATESKDTKFGQFNETDLKVFHESMKLLIQIGSQLLALPPHYTSFVGENPTSADAIRSSETQLVKRVERKQTYLGGAWEDVQRLVLRIKTGKWDPAALKLETVWRDPSTPTIAQKADAVTKLVSTGVLPIEQARADLGYTQEQRDRMLEMDARAKSNPDIANLTRAMNGG</sequence>
<dbReference type="InterPro" id="IPR021145">
    <property type="entry name" value="Portal_protein_SPP1_Gp6-like"/>
</dbReference>
<dbReference type="EMBL" id="MH834612">
    <property type="protein sequence ID" value="AYN57859.1"/>
    <property type="molecule type" value="Genomic_DNA"/>
</dbReference>
<evidence type="ECO:0000313" key="2">
    <source>
        <dbReference type="Proteomes" id="UP000280317"/>
    </source>
</evidence>
<organism evidence="1 2">
    <name type="scientific">Arthrobacter phage Faja</name>
    <dbReference type="NCBI Taxonomy" id="2419957"/>
    <lineage>
        <taxon>Viruses</taxon>
        <taxon>Duplodnaviria</taxon>
        <taxon>Heunggongvirae</taxon>
        <taxon>Uroviricota</taxon>
        <taxon>Caudoviricetes</taxon>
        <taxon>Fajavirus</taxon>
        <taxon>Fajavirus faja</taxon>
    </lineage>
</organism>
<proteinExistence type="predicted"/>
<dbReference type="Proteomes" id="UP000280317">
    <property type="component" value="Segment"/>
</dbReference>
<keyword evidence="2" id="KW-1185">Reference proteome</keyword>